<keyword evidence="2 6" id="KW-0032">Aminotransferase</keyword>
<dbReference type="Proteomes" id="UP000253919">
    <property type="component" value="Unassembled WGS sequence"/>
</dbReference>
<dbReference type="InterPro" id="IPR015421">
    <property type="entry name" value="PyrdxlP-dep_Trfase_major"/>
</dbReference>
<evidence type="ECO:0000256" key="2">
    <source>
        <dbReference type="ARBA" id="ARBA00022576"/>
    </source>
</evidence>
<dbReference type="PANTHER" id="PTHR43643">
    <property type="entry name" value="HISTIDINOL-PHOSPHATE AMINOTRANSFERASE 2"/>
    <property type="match status" value="1"/>
</dbReference>
<dbReference type="GO" id="GO:0030170">
    <property type="term" value="F:pyridoxal phosphate binding"/>
    <property type="evidence" value="ECO:0007669"/>
    <property type="project" value="InterPro"/>
</dbReference>
<evidence type="ECO:0000256" key="4">
    <source>
        <dbReference type="ARBA" id="ARBA00022898"/>
    </source>
</evidence>
<feature type="domain" description="Aminotransferase class I/classII large" evidence="5">
    <location>
        <begin position="60"/>
        <end position="175"/>
    </location>
</feature>
<dbReference type="InterPro" id="IPR050106">
    <property type="entry name" value="HistidinolP_aminotransfase"/>
</dbReference>
<keyword evidence="7" id="KW-1185">Reference proteome</keyword>
<organism evidence="6 7">
    <name type="scientific">Adhaeribacter pallidiroseus</name>
    <dbReference type="NCBI Taxonomy" id="2072847"/>
    <lineage>
        <taxon>Bacteria</taxon>
        <taxon>Pseudomonadati</taxon>
        <taxon>Bacteroidota</taxon>
        <taxon>Cytophagia</taxon>
        <taxon>Cytophagales</taxon>
        <taxon>Hymenobacteraceae</taxon>
        <taxon>Adhaeribacter</taxon>
    </lineage>
</organism>
<evidence type="ECO:0000259" key="5">
    <source>
        <dbReference type="Pfam" id="PF00155"/>
    </source>
</evidence>
<dbReference type="Gene3D" id="3.40.640.10">
    <property type="entry name" value="Type I PLP-dependent aspartate aminotransferase-like (Major domain)"/>
    <property type="match status" value="1"/>
</dbReference>
<protein>
    <submittedName>
        <fullName evidence="6">Histidinol-phosphate transaminase</fullName>
        <ecNumber evidence="6">2.6.1.9</ecNumber>
    </submittedName>
</protein>
<gene>
    <name evidence="6" type="ORF">AHMF7616_03951</name>
</gene>
<dbReference type="InterPro" id="IPR015422">
    <property type="entry name" value="PyrdxlP-dep_Trfase_small"/>
</dbReference>
<evidence type="ECO:0000256" key="1">
    <source>
        <dbReference type="ARBA" id="ARBA00007970"/>
    </source>
</evidence>
<name>A0A369QK84_9BACT</name>
<dbReference type="PANTHER" id="PTHR43643:SF3">
    <property type="entry name" value="HISTIDINOL-PHOSPHATE AMINOTRANSFERASE"/>
    <property type="match status" value="1"/>
</dbReference>
<dbReference type="InterPro" id="IPR006311">
    <property type="entry name" value="TAT_signal"/>
</dbReference>
<keyword evidence="4" id="KW-0663">Pyridoxal phosphate</keyword>
<dbReference type="SUPFAM" id="SSF53383">
    <property type="entry name" value="PLP-dependent transferases"/>
    <property type="match status" value="1"/>
</dbReference>
<evidence type="ECO:0000256" key="3">
    <source>
        <dbReference type="ARBA" id="ARBA00022679"/>
    </source>
</evidence>
<dbReference type="InterPro" id="IPR015424">
    <property type="entry name" value="PyrdxlP-dep_Trfase"/>
</dbReference>
<comment type="similarity">
    <text evidence="1">Belongs to the class-II pyridoxal-phosphate-dependent aminotransferase family. Histidinol-phosphate aminotransferase subfamily.</text>
</comment>
<dbReference type="PROSITE" id="PS51318">
    <property type="entry name" value="TAT"/>
    <property type="match status" value="1"/>
</dbReference>
<evidence type="ECO:0000313" key="7">
    <source>
        <dbReference type="Proteomes" id="UP000253919"/>
    </source>
</evidence>
<sequence>MEKSMNRRNWLKSSAFLAGGITFFSGSINQLVAKPVARTLEKKVTEESIILGAPAELKARLNANENPFGPSEKAKKAAMDALNTSYQYPMKYTRELAQKIADYEGVKLENVLMDAGSGPLLLAAAMYYSKKEGSNIVSGDPTYASLPRDASDFNTTWNKVPLTADYKLDLDAMEKR</sequence>
<dbReference type="EMBL" id="QASA01000001">
    <property type="protein sequence ID" value="RDC65321.1"/>
    <property type="molecule type" value="Genomic_DNA"/>
</dbReference>
<comment type="caution">
    <text evidence="6">The sequence shown here is derived from an EMBL/GenBank/DDBJ whole genome shotgun (WGS) entry which is preliminary data.</text>
</comment>
<dbReference type="RefSeq" id="WP_262511731.1">
    <property type="nucleotide sequence ID" value="NZ_QASA01000001.1"/>
</dbReference>
<evidence type="ECO:0000313" key="6">
    <source>
        <dbReference type="EMBL" id="RDC65321.1"/>
    </source>
</evidence>
<dbReference type="GO" id="GO:0004400">
    <property type="term" value="F:histidinol-phosphate transaminase activity"/>
    <property type="evidence" value="ECO:0007669"/>
    <property type="project" value="UniProtKB-EC"/>
</dbReference>
<accession>A0A369QK84</accession>
<reference evidence="6 7" key="1">
    <citation type="submission" date="2018-04" db="EMBL/GenBank/DDBJ databases">
        <title>Adhaeribacter sp. HMF7616 genome sequencing and assembly.</title>
        <authorList>
            <person name="Kang H."/>
            <person name="Kang J."/>
            <person name="Cha I."/>
            <person name="Kim H."/>
            <person name="Joh K."/>
        </authorList>
    </citation>
    <scope>NUCLEOTIDE SEQUENCE [LARGE SCALE GENOMIC DNA]</scope>
    <source>
        <strain evidence="6 7">HMF7616</strain>
    </source>
</reference>
<dbReference type="EC" id="2.6.1.9" evidence="6"/>
<dbReference type="Gene3D" id="3.90.1150.10">
    <property type="entry name" value="Aspartate Aminotransferase, domain 1"/>
    <property type="match status" value="1"/>
</dbReference>
<dbReference type="InterPro" id="IPR004839">
    <property type="entry name" value="Aminotransferase_I/II_large"/>
</dbReference>
<proteinExistence type="inferred from homology"/>
<keyword evidence="3 6" id="KW-0808">Transferase</keyword>
<dbReference type="Pfam" id="PF00155">
    <property type="entry name" value="Aminotran_1_2"/>
    <property type="match status" value="1"/>
</dbReference>
<dbReference type="AlphaFoldDB" id="A0A369QK84"/>